<name>A0ABW5MUG0_9FLAO</name>
<dbReference type="PROSITE" id="PS50835">
    <property type="entry name" value="IG_LIKE"/>
    <property type="match status" value="1"/>
</dbReference>
<protein>
    <submittedName>
        <fullName evidence="2">T9SS type B sorting domain-containing protein</fullName>
    </submittedName>
</protein>
<reference evidence="3" key="1">
    <citation type="journal article" date="2019" name="Int. J. Syst. Evol. Microbiol.">
        <title>The Global Catalogue of Microorganisms (GCM) 10K type strain sequencing project: providing services to taxonomists for standard genome sequencing and annotation.</title>
        <authorList>
            <consortium name="The Broad Institute Genomics Platform"/>
            <consortium name="The Broad Institute Genome Sequencing Center for Infectious Disease"/>
            <person name="Wu L."/>
            <person name="Ma J."/>
        </authorList>
    </citation>
    <scope>NUCLEOTIDE SEQUENCE [LARGE SCALE GENOMIC DNA]</scope>
    <source>
        <strain evidence="3">KCTC 52368</strain>
    </source>
</reference>
<evidence type="ECO:0000313" key="2">
    <source>
        <dbReference type="EMBL" id="MFD2585818.1"/>
    </source>
</evidence>
<dbReference type="InterPro" id="IPR015943">
    <property type="entry name" value="WD40/YVTN_repeat-like_dom_sf"/>
</dbReference>
<dbReference type="SUPFAM" id="SSF48726">
    <property type="entry name" value="Immunoglobulin"/>
    <property type="match status" value="1"/>
</dbReference>
<organism evidence="2 3">
    <name type="scientific">Croceitalea marina</name>
    <dbReference type="NCBI Taxonomy" id="1775166"/>
    <lineage>
        <taxon>Bacteria</taxon>
        <taxon>Pseudomonadati</taxon>
        <taxon>Bacteroidota</taxon>
        <taxon>Flavobacteriia</taxon>
        <taxon>Flavobacteriales</taxon>
        <taxon>Flavobacteriaceae</taxon>
        <taxon>Croceitalea</taxon>
    </lineage>
</organism>
<evidence type="ECO:0000259" key="1">
    <source>
        <dbReference type="PROSITE" id="PS50835"/>
    </source>
</evidence>
<dbReference type="InterPro" id="IPR007110">
    <property type="entry name" value="Ig-like_dom"/>
</dbReference>
<accession>A0ABW5MUG0</accession>
<dbReference type="InterPro" id="IPR036179">
    <property type="entry name" value="Ig-like_dom_sf"/>
</dbReference>
<dbReference type="Gene3D" id="2.130.10.10">
    <property type="entry name" value="YVTN repeat-like/Quinoprotein amine dehydrogenase"/>
    <property type="match status" value="1"/>
</dbReference>
<dbReference type="NCBIfam" id="TIGR04131">
    <property type="entry name" value="Bac_Flav_CTERM"/>
    <property type="match status" value="1"/>
</dbReference>
<sequence>MFQKSAWIGILFFFPLLLIAQGETSNWYFGNRAGIQFQNDGTVIPLTDGQIDTFEGCASISDSFGDLLFYTDGITVYTKNHEVMPNGNGLFGDPSSTQSAIIVPKPQDPEKLYIFTVDTSIAEDDPNRGLNYSLVDMTLNNGNGEVVEKNVRLLDHCSEKITAVVKDCFEQSIWVMAFSTENGSEAAYNTYHAFEVNTSGVEKNSIRSSFDIEIGDARGSMKFNADGSKLVSANSNDGLFLYDFDKEVGVVSNQLVLSINGDNPFPYGVEFSPNQQFLYVHSSNNAPASEVGTHTSSLVQFDISQNDVEGSQIIIDERPIFRGALQLGSDGRIYRTIAENYFRGTPSLGVIQNPDEKGTAANYLHNAITLNGRNGTQGLPPFIQSFFDKTSLVKNTDGTKSNTLSICINEGFVLEAELIAGATYNWQKDGVPISNTGATLQINSALPEDSGRYSLEIILPDINTCPIIGEALISVNKLPETPTIFLSQCDIDEIDSQDGITTFNLEQIIIDNDSYFFYETLTDSDNNNFIQEPVGYLNINPFTSTIYYKKINEYGCESIGELNLEVIPTLTSNDSKRTLYTCDENPNDLILNGNFNLLDAIDTATLENFEVSFYENRNNATLEIEPIATVYNSEPNTVYARIENNNQCVNTLEVDLVINPTPKFDFPEQMLFCTDGPPEIITAPDGFDLYRWRQVNASSSFDLSNARELSVNSIGLYELEIGYKYVQGGAVYECTYAKRFEVLPSNKAIIDNINIQDISDNNIVEIIVSGDGDYEFSLDGTSYQDSNIFTDVQPGIFSIFIQDKNNCGITEDLISVVGYPKFFTPNGDGIHDSWQIIGLNSKFQPNSTISIFNRYGNLVALFNVTSEGWDGTYNNNPLPEADYWFRTTLEDGRIFKGHFALKR</sequence>
<dbReference type="SUPFAM" id="SSF69322">
    <property type="entry name" value="Tricorn protease domain 2"/>
    <property type="match status" value="1"/>
</dbReference>
<dbReference type="EMBL" id="JBHULB010000006">
    <property type="protein sequence ID" value="MFD2585818.1"/>
    <property type="molecule type" value="Genomic_DNA"/>
</dbReference>
<feature type="domain" description="Ig-like" evidence="1">
    <location>
        <begin position="380"/>
        <end position="454"/>
    </location>
</feature>
<gene>
    <name evidence="2" type="ORF">ACFSQJ_02680</name>
</gene>
<keyword evidence="3" id="KW-1185">Reference proteome</keyword>
<dbReference type="InterPro" id="IPR026341">
    <property type="entry name" value="T9SS_type_B"/>
</dbReference>
<dbReference type="Pfam" id="PF13585">
    <property type="entry name" value="CHU_C"/>
    <property type="match status" value="1"/>
</dbReference>
<dbReference type="InterPro" id="IPR013783">
    <property type="entry name" value="Ig-like_fold"/>
</dbReference>
<comment type="caution">
    <text evidence="2">The sequence shown here is derived from an EMBL/GenBank/DDBJ whole genome shotgun (WGS) entry which is preliminary data.</text>
</comment>
<dbReference type="Proteomes" id="UP001597526">
    <property type="component" value="Unassembled WGS sequence"/>
</dbReference>
<evidence type="ECO:0000313" key="3">
    <source>
        <dbReference type="Proteomes" id="UP001597526"/>
    </source>
</evidence>
<dbReference type="RefSeq" id="WP_377765324.1">
    <property type="nucleotide sequence ID" value="NZ_JBHULB010000006.1"/>
</dbReference>
<proteinExistence type="predicted"/>
<dbReference type="Gene3D" id="2.60.40.10">
    <property type="entry name" value="Immunoglobulins"/>
    <property type="match status" value="1"/>
</dbReference>